<dbReference type="EMBL" id="JBJUIK010000010">
    <property type="protein sequence ID" value="KAL3516741.1"/>
    <property type="molecule type" value="Genomic_DNA"/>
</dbReference>
<dbReference type="AlphaFoldDB" id="A0ABD2ZB93"/>
<evidence type="ECO:0000313" key="1">
    <source>
        <dbReference type="EMBL" id="KAL3516741.1"/>
    </source>
</evidence>
<gene>
    <name evidence="1" type="ORF">ACH5RR_023643</name>
</gene>
<reference evidence="1 2" key="1">
    <citation type="submission" date="2024-11" db="EMBL/GenBank/DDBJ databases">
        <title>A near-complete genome assembly of Cinchona calisaya.</title>
        <authorList>
            <person name="Lian D.C."/>
            <person name="Zhao X.W."/>
            <person name="Wei L."/>
        </authorList>
    </citation>
    <scope>NUCLEOTIDE SEQUENCE [LARGE SCALE GENOMIC DNA]</scope>
    <source>
        <tissue evidence="1">Nenye</tissue>
    </source>
</reference>
<dbReference type="Proteomes" id="UP001630127">
    <property type="component" value="Unassembled WGS sequence"/>
</dbReference>
<protein>
    <submittedName>
        <fullName evidence="1">Uncharacterized protein</fullName>
    </submittedName>
</protein>
<comment type="caution">
    <text evidence="1">The sequence shown here is derived from an EMBL/GenBank/DDBJ whole genome shotgun (WGS) entry which is preliminary data.</text>
</comment>
<organism evidence="1 2">
    <name type="scientific">Cinchona calisaya</name>
    <dbReference type="NCBI Taxonomy" id="153742"/>
    <lineage>
        <taxon>Eukaryota</taxon>
        <taxon>Viridiplantae</taxon>
        <taxon>Streptophyta</taxon>
        <taxon>Embryophyta</taxon>
        <taxon>Tracheophyta</taxon>
        <taxon>Spermatophyta</taxon>
        <taxon>Magnoliopsida</taxon>
        <taxon>eudicotyledons</taxon>
        <taxon>Gunneridae</taxon>
        <taxon>Pentapetalae</taxon>
        <taxon>asterids</taxon>
        <taxon>lamiids</taxon>
        <taxon>Gentianales</taxon>
        <taxon>Rubiaceae</taxon>
        <taxon>Cinchonoideae</taxon>
        <taxon>Cinchoneae</taxon>
        <taxon>Cinchona</taxon>
    </lineage>
</organism>
<name>A0ABD2ZB93_9GENT</name>
<evidence type="ECO:0000313" key="2">
    <source>
        <dbReference type="Proteomes" id="UP001630127"/>
    </source>
</evidence>
<accession>A0ABD2ZB93</accession>
<sequence>MCELESGKLEKPTLNELIVNCPVTGYSKEGVMLRSFEEASVSRIAKNISIGDKELKRSSRKPRILPISLREPCMDMTTQMHVDEIQQKKEAQYGRISVRGKYGFICGP</sequence>
<keyword evidence="2" id="KW-1185">Reference proteome</keyword>
<proteinExistence type="predicted"/>